<evidence type="ECO:0000256" key="9">
    <source>
        <dbReference type="ARBA" id="ARBA00023134"/>
    </source>
</evidence>
<dbReference type="NCBIfam" id="TIGR03499">
    <property type="entry name" value="FlhF"/>
    <property type="match status" value="1"/>
</dbReference>
<dbReference type="GO" id="GO:0005525">
    <property type="term" value="F:GTP binding"/>
    <property type="evidence" value="ECO:0007669"/>
    <property type="project" value="UniProtKB-UniRule"/>
</dbReference>
<evidence type="ECO:0000256" key="6">
    <source>
        <dbReference type="ARBA" id="ARBA00022741"/>
    </source>
</evidence>
<evidence type="ECO:0000256" key="1">
    <source>
        <dbReference type="ARBA" id="ARBA00004413"/>
    </source>
</evidence>
<dbReference type="AlphaFoldDB" id="A0A859FEX6"/>
<dbReference type="GO" id="GO:0044781">
    <property type="term" value="P:bacterial-type flagellum organization"/>
    <property type="evidence" value="ECO:0007669"/>
    <property type="project" value="UniProtKB-UniRule"/>
</dbReference>
<keyword evidence="9" id="KW-0342">GTP-binding</keyword>
<dbReference type="InterPro" id="IPR000897">
    <property type="entry name" value="SRP54_GTPase_dom"/>
</dbReference>
<dbReference type="SMART" id="SM00962">
    <property type="entry name" value="SRP54"/>
    <property type="match status" value="1"/>
</dbReference>
<dbReference type="GO" id="GO:0003924">
    <property type="term" value="F:GTPase activity"/>
    <property type="evidence" value="ECO:0007669"/>
    <property type="project" value="UniProtKB-UniRule"/>
</dbReference>
<dbReference type="Pfam" id="PF00448">
    <property type="entry name" value="SRP54"/>
    <property type="match status" value="1"/>
</dbReference>
<accession>A0A859FEX6</accession>
<dbReference type="SUPFAM" id="SSF52540">
    <property type="entry name" value="P-loop containing nucleoside triphosphate hydrolases"/>
    <property type="match status" value="1"/>
</dbReference>
<dbReference type="EMBL" id="CP041372">
    <property type="protein sequence ID" value="QKS71420.1"/>
    <property type="molecule type" value="Genomic_DNA"/>
</dbReference>
<evidence type="ECO:0000259" key="15">
    <source>
        <dbReference type="SMART" id="SM00962"/>
    </source>
</evidence>
<keyword evidence="16" id="KW-0969">Cilium</keyword>
<dbReference type="PANTHER" id="PTHR43134:SF3">
    <property type="entry name" value="FLAGELLAR BIOSYNTHESIS PROTEIN FLHF"/>
    <property type="match status" value="1"/>
</dbReference>
<proteinExistence type="inferred from homology"/>
<organism evidence="16 17">
    <name type="scientific">Paenalkalicoccus suaedae</name>
    <dbReference type="NCBI Taxonomy" id="2592382"/>
    <lineage>
        <taxon>Bacteria</taxon>
        <taxon>Bacillati</taxon>
        <taxon>Bacillota</taxon>
        <taxon>Bacilli</taxon>
        <taxon>Bacillales</taxon>
        <taxon>Bacillaceae</taxon>
        <taxon>Paenalkalicoccus</taxon>
    </lineage>
</organism>
<gene>
    <name evidence="16" type="primary">flhF</name>
    <name evidence="16" type="ORF">FLK61_32485</name>
</gene>
<dbReference type="FunFam" id="3.40.50.300:FF:000695">
    <property type="entry name" value="Flagellar biosynthesis regulator FlhF"/>
    <property type="match status" value="1"/>
</dbReference>
<evidence type="ECO:0000256" key="13">
    <source>
        <dbReference type="NCBIfam" id="TIGR03499"/>
    </source>
</evidence>
<keyword evidence="16" id="KW-0282">Flagellum</keyword>
<evidence type="ECO:0000313" key="17">
    <source>
        <dbReference type="Proteomes" id="UP000318138"/>
    </source>
</evidence>
<comment type="similarity">
    <text evidence="2">Belongs to the GTP-binding SRP family.</text>
</comment>
<feature type="domain" description="AAA+ ATPase" evidence="14">
    <location>
        <begin position="166"/>
        <end position="335"/>
    </location>
</feature>
<evidence type="ECO:0000313" key="16">
    <source>
        <dbReference type="EMBL" id="QKS71420.1"/>
    </source>
</evidence>
<dbReference type="GO" id="GO:0005886">
    <property type="term" value="C:plasma membrane"/>
    <property type="evidence" value="ECO:0007669"/>
    <property type="project" value="UniProtKB-SubCell"/>
</dbReference>
<reference evidence="17" key="1">
    <citation type="submission" date="2019-07" db="EMBL/GenBank/DDBJ databases">
        <title>Bacillus alkalisoli sp. nov. isolated from saline soil.</title>
        <authorList>
            <person name="Sun J.-Q."/>
            <person name="Xu L."/>
        </authorList>
    </citation>
    <scope>NUCLEOTIDE SEQUENCE [LARGE SCALE GENOMIC DNA]</scope>
    <source>
        <strain evidence="17">M4U3P1</strain>
    </source>
</reference>
<keyword evidence="5" id="KW-1003">Cell membrane</keyword>
<keyword evidence="17" id="KW-1185">Reference proteome</keyword>
<comment type="subcellular location">
    <subcellularLocation>
        <location evidence="1">Cell membrane</location>
        <topology evidence="1">Peripheral membrane protein</topology>
        <orientation evidence="1">Cytoplasmic side</orientation>
    </subcellularLocation>
</comment>
<evidence type="ECO:0000256" key="7">
    <source>
        <dbReference type="ARBA" id="ARBA00022795"/>
    </source>
</evidence>
<protein>
    <recommendedName>
        <fullName evidence="3 13">Flagellar biosynthesis protein FlhF</fullName>
    </recommendedName>
</protein>
<dbReference type="SMART" id="SM00382">
    <property type="entry name" value="AAA"/>
    <property type="match status" value="1"/>
</dbReference>
<keyword evidence="6" id="KW-0547">Nucleotide-binding</keyword>
<keyword evidence="16" id="KW-0966">Cell projection</keyword>
<dbReference type="Proteomes" id="UP000318138">
    <property type="component" value="Chromosome"/>
</dbReference>
<sequence>MKVKKYIAKDMSEAMTKIRGELGSDAVILNSKRVESGGFFGLFTKKNIEVIAAIDPEIKTQPKEKVKPRVRARSEDTTKLSREIKELKSLITTMQSHASEQEYPAMLESINTFLKEQDIADTYRLTIMKRLLKSWYTSNEGLSEEEINAFVKEELLALLPDKPRNAKRYLNVFGPTGVGKTTTIAKIASHAVIKENKKVAFITTDTFRIAAIEQLKTYAKILDVPVEVAYTIEDFKKAVDQFNDYDFILIDSAGRNFRNPLYVNQLKEIINFQDDMENHLVLSLTSKYRDMKKIVEQFQLISIDHVIFTKADETDTVGAMLSISADYHLAPSFITNGQNVPDDLEVATPTILINKVMESGDHG</sequence>
<keyword evidence="10" id="KW-0472">Membrane</keyword>
<evidence type="ECO:0000256" key="11">
    <source>
        <dbReference type="ARBA" id="ARBA00023225"/>
    </source>
</evidence>
<feature type="domain" description="SRP54-type proteins GTP-binding" evidence="15">
    <location>
        <begin position="167"/>
        <end position="358"/>
    </location>
</feature>
<dbReference type="Gene3D" id="1.20.120.1380">
    <property type="entry name" value="Flagellar FlhF biosynthesis protein, N domain"/>
    <property type="match status" value="1"/>
</dbReference>
<keyword evidence="11" id="KW-1006">Bacterial flagellum protein export</keyword>
<comment type="function">
    <text evidence="12">Necessary for flagellar biosynthesis. May be involved in translocation of the flagellum.</text>
</comment>
<evidence type="ECO:0000256" key="4">
    <source>
        <dbReference type="ARBA" id="ARBA00022448"/>
    </source>
</evidence>
<dbReference type="KEGG" id="psua:FLK61_32485"/>
<evidence type="ECO:0000256" key="2">
    <source>
        <dbReference type="ARBA" id="ARBA00008531"/>
    </source>
</evidence>
<keyword evidence="7" id="KW-1005">Bacterial flagellum biogenesis</keyword>
<dbReference type="GO" id="GO:0006614">
    <property type="term" value="P:SRP-dependent cotranslational protein targeting to membrane"/>
    <property type="evidence" value="ECO:0007669"/>
    <property type="project" value="UniProtKB-UniRule"/>
</dbReference>
<dbReference type="PANTHER" id="PTHR43134">
    <property type="entry name" value="SIGNAL RECOGNITION PARTICLE RECEPTOR SUBUNIT ALPHA"/>
    <property type="match status" value="1"/>
</dbReference>
<dbReference type="RefSeq" id="WP_176009455.1">
    <property type="nucleotide sequence ID" value="NZ_CP041372.2"/>
</dbReference>
<dbReference type="InterPro" id="IPR003593">
    <property type="entry name" value="AAA+_ATPase"/>
</dbReference>
<keyword evidence="8" id="KW-0653">Protein transport</keyword>
<dbReference type="Gene3D" id="3.40.50.300">
    <property type="entry name" value="P-loop containing nucleotide triphosphate hydrolases"/>
    <property type="match status" value="1"/>
</dbReference>
<dbReference type="GO" id="GO:0005047">
    <property type="term" value="F:signal recognition particle binding"/>
    <property type="evidence" value="ECO:0007669"/>
    <property type="project" value="TreeGrafter"/>
</dbReference>
<evidence type="ECO:0000259" key="14">
    <source>
        <dbReference type="SMART" id="SM00382"/>
    </source>
</evidence>
<evidence type="ECO:0000256" key="12">
    <source>
        <dbReference type="ARBA" id="ARBA00025337"/>
    </source>
</evidence>
<dbReference type="CDD" id="cd17873">
    <property type="entry name" value="FlhF"/>
    <property type="match status" value="1"/>
</dbReference>
<dbReference type="InterPro" id="IPR027417">
    <property type="entry name" value="P-loop_NTPase"/>
</dbReference>
<evidence type="ECO:0000256" key="8">
    <source>
        <dbReference type="ARBA" id="ARBA00022927"/>
    </source>
</evidence>
<evidence type="ECO:0000256" key="3">
    <source>
        <dbReference type="ARBA" id="ARBA00014919"/>
    </source>
</evidence>
<name>A0A859FEX6_9BACI</name>
<dbReference type="InterPro" id="IPR020006">
    <property type="entry name" value="FlhF"/>
</dbReference>
<evidence type="ECO:0000256" key="10">
    <source>
        <dbReference type="ARBA" id="ARBA00023136"/>
    </source>
</evidence>
<dbReference type="GO" id="GO:0015031">
    <property type="term" value="P:protein transport"/>
    <property type="evidence" value="ECO:0007669"/>
    <property type="project" value="UniProtKB-KW"/>
</dbReference>
<dbReference type="InterPro" id="IPR047040">
    <property type="entry name" value="FlhF__GTPase_dom"/>
</dbReference>
<evidence type="ECO:0000256" key="5">
    <source>
        <dbReference type="ARBA" id="ARBA00022475"/>
    </source>
</evidence>
<keyword evidence="4" id="KW-0813">Transport</keyword>